<dbReference type="PANTHER" id="PTHR46796:SF7">
    <property type="entry name" value="ARAC FAMILY TRANSCRIPTIONAL REGULATOR"/>
    <property type="match status" value="1"/>
</dbReference>
<accession>A0A7X0CEV2</accession>
<proteinExistence type="predicted"/>
<dbReference type="Pfam" id="PF12833">
    <property type="entry name" value="HTH_18"/>
    <property type="match status" value="1"/>
</dbReference>
<dbReference type="InterPro" id="IPR050204">
    <property type="entry name" value="AraC_XylS_family_regulators"/>
</dbReference>
<dbReference type="PROSITE" id="PS01124">
    <property type="entry name" value="HTH_ARAC_FAMILY_2"/>
    <property type="match status" value="1"/>
</dbReference>
<evidence type="ECO:0000256" key="4">
    <source>
        <dbReference type="ARBA" id="ARBA00023163"/>
    </source>
</evidence>
<dbReference type="SUPFAM" id="SSF46689">
    <property type="entry name" value="Homeodomain-like"/>
    <property type="match status" value="2"/>
</dbReference>
<evidence type="ECO:0000256" key="1">
    <source>
        <dbReference type="ARBA" id="ARBA00023015"/>
    </source>
</evidence>
<reference evidence="6 7" key="1">
    <citation type="submission" date="2020-08" db="EMBL/GenBank/DDBJ databases">
        <title>The Agave Microbiome: Exploring the role of microbial communities in plant adaptations to desert environments.</title>
        <authorList>
            <person name="Partida-Martinez L.P."/>
        </authorList>
    </citation>
    <scope>NUCLEOTIDE SEQUENCE [LARGE SCALE GENOMIC DNA]</scope>
    <source>
        <strain evidence="6 7">AT3.2</strain>
    </source>
</reference>
<dbReference type="InterPro" id="IPR018062">
    <property type="entry name" value="HTH_AraC-typ_CS"/>
</dbReference>
<dbReference type="AlphaFoldDB" id="A0A7X0CEV2"/>
<evidence type="ECO:0000256" key="3">
    <source>
        <dbReference type="ARBA" id="ARBA00023159"/>
    </source>
</evidence>
<sequence>MDKLSSLVGRHSFNARIFYNGAFCDTNQFTENGVSGQLHVVREGPVDFIHDDGEVITVTEPSLLFYPRGASHRLHVHPGHTANLLCAHIQFQDEMSNPLSRVLPNCLVMPLSEIAGLRSTLDLLFSEASQAEPGREVILDRLCDVLLIQVIRREFDSGRLSLGLLAGLSDRQLSLALTAIHERPHEPWSLQSLAKVACMSRAAFTERFRDVMGMPPGEYLTRWRIGVGSRLLRQGMPVKQVSSRAGYTSPSTFTRAFTTMMGASPREWLKQAAG</sequence>
<evidence type="ECO:0000259" key="5">
    <source>
        <dbReference type="PROSITE" id="PS01124"/>
    </source>
</evidence>
<feature type="domain" description="HTH araC/xylS-type" evidence="5">
    <location>
        <begin position="174"/>
        <end position="271"/>
    </location>
</feature>
<keyword evidence="1" id="KW-0805">Transcription regulation</keyword>
<dbReference type="SUPFAM" id="SSF51215">
    <property type="entry name" value="Regulatory protein AraC"/>
    <property type="match status" value="1"/>
</dbReference>
<dbReference type="SMART" id="SM00342">
    <property type="entry name" value="HTH_ARAC"/>
    <property type="match status" value="1"/>
</dbReference>
<dbReference type="InterPro" id="IPR009057">
    <property type="entry name" value="Homeodomain-like_sf"/>
</dbReference>
<dbReference type="InterPro" id="IPR032783">
    <property type="entry name" value="AraC_lig"/>
</dbReference>
<keyword evidence="2 6" id="KW-0238">DNA-binding</keyword>
<evidence type="ECO:0000313" key="7">
    <source>
        <dbReference type="Proteomes" id="UP000540787"/>
    </source>
</evidence>
<evidence type="ECO:0000313" key="6">
    <source>
        <dbReference type="EMBL" id="MBB6134590.1"/>
    </source>
</evidence>
<keyword evidence="4" id="KW-0804">Transcription</keyword>
<dbReference type="Proteomes" id="UP000540787">
    <property type="component" value="Unassembled WGS sequence"/>
</dbReference>
<evidence type="ECO:0000256" key="2">
    <source>
        <dbReference type="ARBA" id="ARBA00023125"/>
    </source>
</evidence>
<dbReference type="InterPro" id="IPR018060">
    <property type="entry name" value="HTH_AraC"/>
</dbReference>
<keyword evidence="7" id="KW-1185">Reference proteome</keyword>
<dbReference type="PANTHER" id="PTHR46796">
    <property type="entry name" value="HTH-TYPE TRANSCRIPTIONAL ACTIVATOR RHAS-RELATED"/>
    <property type="match status" value="1"/>
</dbReference>
<dbReference type="GO" id="GO:0003700">
    <property type="term" value="F:DNA-binding transcription factor activity"/>
    <property type="evidence" value="ECO:0007669"/>
    <property type="project" value="InterPro"/>
</dbReference>
<dbReference type="Pfam" id="PF12852">
    <property type="entry name" value="Cupin_6"/>
    <property type="match status" value="1"/>
</dbReference>
<name>A0A7X0CEV2_9BURK</name>
<gene>
    <name evidence="6" type="ORF">HD842_002732</name>
</gene>
<dbReference type="InterPro" id="IPR037923">
    <property type="entry name" value="HTH-like"/>
</dbReference>
<protein>
    <submittedName>
        <fullName evidence="6">AraC-like DNA-binding protein</fullName>
    </submittedName>
</protein>
<dbReference type="PROSITE" id="PS00041">
    <property type="entry name" value="HTH_ARAC_FAMILY_1"/>
    <property type="match status" value="1"/>
</dbReference>
<organism evidence="6 7">
    <name type="scientific">Massilia aurea</name>
    <dbReference type="NCBI Taxonomy" id="373040"/>
    <lineage>
        <taxon>Bacteria</taxon>
        <taxon>Pseudomonadati</taxon>
        <taxon>Pseudomonadota</taxon>
        <taxon>Betaproteobacteria</taxon>
        <taxon>Burkholderiales</taxon>
        <taxon>Oxalobacteraceae</taxon>
        <taxon>Telluria group</taxon>
        <taxon>Massilia</taxon>
    </lineage>
</organism>
<keyword evidence="3" id="KW-0010">Activator</keyword>
<dbReference type="Gene3D" id="1.10.10.60">
    <property type="entry name" value="Homeodomain-like"/>
    <property type="match status" value="2"/>
</dbReference>
<dbReference type="RefSeq" id="WP_183555212.1">
    <property type="nucleotide sequence ID" value="NZ_BAAAEK010000007.1"/>
</dbReference>
<dbReference type="GO" id="GO:0043565">
    <property type="term" value="F:sequence-specific DNA binding"/>
    <property type="evidence" value="ECO:0007669"/>
    <property type="project" value="InterPro"/>
</dbReference>
<comment type="caution">
    <text evidence="6">The sequence shown here is derived from an EMBL/GenBank/DDBJ whole genome shotgun (WGS) entry which is preliminary data.</text>
</comment>
<dbReference type="EMBL" id="JACHBX010000002">
    <property type="protein sequence ID" value="MBB6134590.1"/>
    <property type="molecule type" value="Genomic_DNA"/>
</dbReference>